<dbReference type="EMBL" id="JACCBI010000001">
    <property type="protein sequence ID" value="NYD66735.1"/>
    <property type="molecule type" value="Genomic_DNA"/>
</dbReference>
<dbReference type="GO" id="GO:0016740">
    <property type="term" value="F:transferase activity"/>
    <property type="evidence" value="ECO:0007669"/>
    <property type="project" value="UniProtKB-KW"/>
</dbReference>
<evidence type="ECO:0000259" key="8">
    <source>
        <dbReference type="Pfam" id="PF04138"/>
    </source>
</evidence>
<sequence length="439" mass="46598">MSAMFIVIPALEPDDRLLALVRGLTDAASESSPLRVLVIDDGSGSAYDAVFTEVGRLGATVLRSAQNRGKGRAVKTALAHARSLDPNALAVTADADGQHSVADILRIADRLRREPGALVLGTRSFGPDVPRRSRWGNRASAVVFGAVAGTPLSDTQTGLRGYSVEAITAVLEVRGERFEWEFRVLLDARRRGIRLVDVPIATIYLDQNASSHFRPVRDSLRVAAPLARFVVSAVAAFAIDAAALVALTALGWPLLSAVVAARLVSASVNFAVNRGLVFGARRGSLRAQAIQYVCLAVLLLAANFGFLTALTDVGVPLVIAKIVADGSLFFVSYRAQRTVVFASSDHGAGGGERAERVSAVDVSRDGRDPLVRRAGGVRERVDIEHDGTLVVDDELDVRRALGLTTPKDRLGAGGGRAGDDRRARDGHRATAGPTELHWS</sequence>
<name>A0A4Q2M5J2_9MICO</name>
<reference evidence="9 12" key="2">
    <citation type="submission" date="2020-07" db="EMBL/GenBank/DDBJ databases">
        <title>Sequencing the genomes of 1000 actinobacteria strains.</title>
        <authorList>
            <person name="Klenk H.-P."/>
        </authorList>
    </citation>
    <scope>NUCLEOTIDE SEQUENCE [LARGE SCALE GENOMIC DNA]</scope>
    <source>
        <strain evidence="9 12">DSM 23870</strain>
    </source>
</reference>
<keyword evidence="2 6" id="KW-0812">Transmembrane</keyword>
<dbReference type="Pfam" id="PF00535">
    <property type="entry name" value="Glycos_transf_2"/>
    <property type="match status" value="1"/>
</dbReference>
<evidence type="ECO:0000259" key="7">
    <source>
        <dbReference type="Pfam" id="PF00535"/>
    </source>
</evidence>
<organism evidence="10 11">
    <name type="scientific">Agromyces atrinae</name>
    <dbReference type="NCBI Taxonomy" id="592376"/>
    <lineage>
        <taxon>Bacteria</taxon>
        <taxon>Bacillati</taxon>
        <taxon>Actinomycetota</taxon>
        <taxon>Actinomycetes</taxon>
        <taxon>Micrococcales</taxon>
        <taxon>Microbacteriaceae</taxon>
        <taxon>Agromyces</taxon>
    </lineage>
</organism>
<dbReference type="OrthoDB" id="9771846at2"/>
<evidence type="ECO:0000313" key="10">
    <source>
        <dbReference type="EMBL" id="RXZ87395.1"/>
    </source>
</evidence>
<dbReference type="CDD" id="cd04179">
    <property type="entry name" value="DPM_DPG-synthase_like"/>
    <property type="match status" value="1"/>
</dbReference>
<evidence type="ECO:0000256" key="1">
    <source>
        <dbReference type="ARBA" id="ARBA00004141"/>
    </source>
</evidence>
<feature type="transmembrane region" description="Helical" evidence="6">
    <location>
        <begin position="254"/>
        <end position="277"/>
    </location>
</feature>
<feature type="compositionally biased region" description="Basic and acidic residues" evidence="5">
    <location>
        <begin position="417"/>
        <end position="428"/>
    </location>
</feature>
<protein>
    <submittedName>
        <fullName evidence="10">Glycosyltransferase</fullName>
    </submittedName>
    <submittedName>
        <fullName evidence="9">Putative flippase GtrA</fullName>
    </submittedName>
</protein>
<dbReference type="GO" id="GO:0000271">
    <property type="term" value="P:polysaccharide biosynthetic process"/>
    <property type="evidence" value="ECO:0007669"/>
    <property type="project" value="InterPro"/>
</dbReference>
<dbReference type="GO" id="GO:0006487">
    <property type="term" value="P:protein N-linked glycosylation"/>
    <property type="evidence" value="ECO:0007669"/>
    <property type="project" value="TreeGrafter"/>
</dbReference>
<dbReference type="Pfam" id="PF04138">
    <property type="entry name" value="GtrA_DPMS_TM"/>
    <property type="match status" value="1"/>
</dbReference>
<evidence type="ECO:0000256" key="3">
    <source>
        <dbReference type="ARBA" id="ARBA00022989"/>
    </source>
</evidence>
<gene>
    <name evidence="9" type="ORF">BJ972_001254</name>
    <name evidence="10" type="ORF">ESP50_05610</name>
</gene>
<dbReference type="GO" id="GO:0016020">
    <property type="term" value="C:membrane"/>
    <property type="evidence" value="ECO:0007669"/>
    <property type="project" value="UniProtKB-SubCell"/>
</dbReference>
<evidence type="ECO:0000256" key="5">
    <source>
        <dbReference type="SAM" id="MobiDB-lite"/>
    </source>
</evidence>
<evidence type="ECO:0000256" key="2">
    <source>
        <dbReference type="ARBA" id="ARBA00022692"/>
    </source>
</evidence>
<evidence type="ECO:0000313" key="12">
    <source>
        <dbReference type="Proteomes" id="UP000581087"/>
    </source>
</evidence>
<evidence type="ECO:0000313" key="9">
    <source>
        <dbReference type="EMBL" id="NYD66735.1"/>
    </source>
</evidence>
<feature type="domain" description="Glycosyltransferase 2-like" evidence="7">
    <location>
        <begin position="6"/>
        <end position="138"/>
    </location>
</feature>
<comment type="subcellular location">
    <subcellularLocation>
        <location evidence="1">Membrane</location>
        <topology evidence="1">Multi-pass membrane protein</topology>
    </subcellularLocation>
</comment>
<evidence type="ECO:0000256" key="4">
    <source>
        <dbReference type="ARBA" id="ARBA00023136"/>
    </source>
</evidence>
<dbReference type="InterPro" id="IPR007267">
    <property type="entry name" value="GtrA_DPMS_TM"/>
</dbReference>
<reference evidence="10 11" key="1">
    <citation type="submission" date="2019-01" db="EMBL/GenBank/DDBJ databases">
        <title>Agromyces.</title>
        <authorList>
            <person name="Li J."/>
        </authorList>
    </citation>
    <scope>NUCLEOTIDE SEQUENCE [LARGE SCALE GENOMIC DNA]</scope>
    <source>
        <strain evidence="10 11">DSM 23870</strain>
    </source>
</reference>
<dbReference type="EMBL" id="SDPM01000002">
    <property type="protein sequence ID" value="RXZ87395.1"/>
    <property type="molecule type" value="Genomic_DNA"/>
</dbReference>
<feature type="region of interest" description="Disordered" evidence="5">
    <location>
        <begin position="405"/>
        <end position="439"/>
    </location>
</feature>
<evidence type="ECO:0000256" key="6">
    <source>
        <dbReference type="SAM" id="Phobius"/>
    </source>
</evidence>
<feature type="transmembrane region" description="Helical" evidence="6">
    <location>
        <begin position="226"/>
        <end position="248"/>
    </location>
</feature>
<dbReference type="AlphaFoldDB" id="A0A4Q2M5J2"/>
<keyword evidence="10" id="KW-0808">Transferase</keyword>
<dbReference type="PANTHER" id="PTHR10859:SF114">
    <property type="entry name" value="DOLICHOL-PHOSPHATE MANNOSYLTRANSFERASE"/>
    <property type="match status" value="1"/>
</dbReference>
<dbReference type="Proteomes" id="UP000292686">
    <property type="component" value="Unassembled WGS sequence"/>
</dbReference>
<accession>A0A4Q2M5J2</accession>
<dbReference type="InterPro" id="IPR001173">
    <property type="entry name" value="Glyco_trans_2-like"/>
</dbReference>
<evidence type="ECO:0000313" key="11">
    <source>
        <dbReference type="Proteomes" id="UP000292686"/>
    </source>
</evidence>
<proteinExistence type="predicted"/>
<feature type="domain" description="GtrA/DPMS transmembrane" evidence="8">
    <location>
        <begin position="228"/>
        <end position="341"/>
    </location>
</feature>
<dbReference type="PANTHER" id="PTHR10859">
    <property type="entry name" value="GLYCOSYL TRANSFERASE"/>
    <property type="match status" value="1"/>
</dbReference>
<dbReference type="InterPro" id="IPR029044">
    <property type="entry name" value="Nucleotide-diphossugar_trans"/>
</dbReference>
<keyword evidence="11" id="KW-1185">Reference proteome</keyword>
<dbReference type="Proteomes" id="UP000581087">
    <property type="component" value="Unassembled WGS sequence"/>
</dbReference>
<keyword evidence="4 6" id="KW-0472">Membrane</keyword>
<dbReference type="Gene3D" id="3.90.550.10">
    <property type="entry name" value="Spore Coat Polysaccharide Biosynthesis Protein SpsA, Chain A"/>
    <property type="match status" value="1"/>
</dbReference>
<comment type="caution">
    <text evidence="10">The sequence shown here is derived from an EMBL/GenBank/DDBJ whole genome shotgun (WGS) entry which is preliminary data.</text>
</comment>
<feature type="transmembrane region" description="Helical" evidence="6">
    <location>
        <begin position="289"/>
        <end position="307"/>
    </location>
</feature>
<dbReference type="SUPFAM" id="SSF53448">
    <property type="entry name" value="Nucleotide-diphospho-sugar transferases"/>
    <property type="match status" value="1"/>
</dbReference>
<keyword evidence="3 6" id="KW-1133">Transmembrane helix</keyword>